<feature type="non-terminal residue" evidence="5">
    <location>
        <position position="162"/>
    </location>
</feature>
<organism evidence="5 6">
    <name type="scientific">Puccinia sorghi</name>
    <dbReference type="NCBI Taxonomy" id="27349"/>
    <lineage>
        <taxon>Eukaryota</taxon>
        <taxon>Fungi</taxon>
        <taxon>Dikarya</taxon>
        <taxon>Basidiomycota</taxon>
        <taxon>Pucciniomycotina</taxon>
        <taxon>Pucciniomycetes</taxon>
        <taxon>Pucciniales</taxon>
        <taxon>Pucciniaceae</taxon>
        <taxon>Puccinia</taxon>
    </lineage>
</organism>
<comment type="caution">
    <text evidence="5">The sequence shown here is derived from an EMBL/GenBank/DDBJ whole genome shotgun (WGS) entry which is preliminary data.</text>
</comment>
<dbReference type="InterPro" id="IPR035979">
    <property type="entry name" value="RBD_domain_sf"/>
</dbReference>
<protein>
    <recommendedName>
        <fullName evidence="4">RRM domain-containing protein</fullName>
    </recommendedName>
</protein>
<evidence type="ECO:0000256" key="3">
    <source>
        <dbReference type="SAM" id="MobiDB-lite"/>
    </source>
</evidence>
<keyword evidence="1 2" id="KW-0694">RNA-binding</keyword>
<dbReference type="GO" id="GO:0003723">
    <property type="term" value="F:RNA binding"/>
    <property type="evidence" value="ECO:0007669"/>
    <property type="project" value="UniProtKB-UniRule"/>
</dbReference>
<evidence type="ECO:0000256" key="1">
    <source>
        <dbReference type="ARBA" id="ARBA00022884"/>
    </source>
</evidence>
<dbReference type="VEuPathDB" id="FungiDB:VP01_1997g2"/>
<dbReference type="PROSITE" id="PS50102">
    <property type="entry name" value="RRM"/>
    <property type="match status" value="1"/>
</dbReference>
<name>A0A0L6VBF4_9BASI</name>
<dbReference type="InterPro" id="IPR000504">
    <property type="entry name" value="RRM_dom"/>
</dbReference>
<reference evidence="5 6" key="1">
    <citation type="submission" date="2015-08" db="EMBL/GenBank/DDBJ databases">
        <title>Next Generation Sequencing and Analysis of the Genome of Puccinia sorghi L Schw, the Causal Agent of Maize Common Rust.</title>
        <authorList>
            <person name="Rochi L."/>
            <person name="Burguener G."/>
            <person name="Darino M."/>
            <person name="Turjanski A."/>
            <person name="Kreff E."/>
            <person name="Dieguez M.J."/>
            <person name="Sacco F."/>
        </authorList>
    </citation>
    <scope>NUCLEOTIDE SEQUENCE [LARGE SCALE GENOMIC DNA]</scope>
    <source>
        <strain evidence="5 6">RO10H11247</strain>
    </source>
</reference>
<evidence type="ECO:0000313" key="6">
    <source>
        <dbReference type="Proteomes" id="UP000037035"/>
    </source>
</evidence>
<dbReference type="EMBL" id="LAVV01006833">
    <property type="protein sequence ID" value="KNZ58126.1"/>
    <property type="molecule type" value="Genomic_DNA"/>
</dbReference>
<keyword evidence="6" id="KW-1185">Reference proteome</keyword>
<evidence type="ECO:0000259" key="4">
    <source>
        <dbReference type="PROSITE" id="PS50102"/>
    </source>
</evidence>
<dbReference type="InterPro" id="IPR052462">
    <property type="entry name" value="SLIRP/GR-RBP-like"/>
</dbReference>
<feature type="region of interest" description="Disordered" evidence="3">
    <location>
        <begin position="108"/>
        <end position="162"/>
    </location>
</feature>
<dbReference type="Proteomes" id="UP000037035">
    <property type="component" value="Unassembled WGS sequence"/>
</dbReference>
<dbReference type="STRING" id="27349.A0A0L6VBF4"/>
<dbReference type="SUPFAM" id="SSF54928">
    <property type="entry name" value="RNA-binding domain, RBD"/>
    <property type="match status" value="1"/>
</dbReference>
<feature type="domain" description="RRM" evidence="4">
    <location>
        <begin position="37"/>
        <end position="113"/>
    </location>
</feature>
<gene>
    <name evidence="5" type="ORF">VP01_1997g2</name>
</gene>
<dbReference type="PANTHER" id="PTHR48027">
    <property type="entry name" value="HETEROGENEOUS NUCLEAR RIBONUCLEOPROTEIN 87F-RELATED"/>
    <property type="match status" value="1"/>
</dbReference>
<evidence type="ECO:0000313" key="5">
    <source>
        <dbReference type="EMBL" id="KNZ58126.1"/>
    </source>
</evidence>
<feature type="compositionally biased region" description="Low complexity" evidence="3">
    <location>
        <begin position="124"/>
        <end position="136"/>
    </location>
</feature>
<accession>A0A0L6VBF4</accession>
<dbReference type="InterPro" id="IPR012677">
    <property type="entry name" value="Nucleotide-bd_a/b_plait_sf"/>
</dbReference>
<evidence type="ECO:0000256" key="2">
    <source>
        <dbReference type="PROSITE-ProRule" id="PRU00176"/>
    </source>
</evidence>
<dbReference type="Gene3D" id="3.30.70.330">
    <property type="match status" value="1"/>
</dbReference>
<proteinExistence type="predicted"/>
<dbReference type="Pfam" id="PF00076">
    <property type="entry name" value="RRM_1"/>
    <property type="match status" value="1"/>
</dbReference>
<dbReference type="OrthoDB" id="439808at2759"/>
<sequence length="162" mass="16836">MSIAKQDAGANPPANGTDGVAAITGAMEATTIQELGRKVFVGNLSFTTKGDQLREVFAKHGEISDVQIIHRGPRSLGYGFVTFVTREDAEKAVAATDKTEIDERAINVEIAKPAPGQPGGAVPRAAAKAARASKARQSNGDAEGSDEDHENAADHPSPAGFK</sequence>
<dbReference type="AlphaFoldDB" id="A0A0L6VBF4"/>
<dbReference type="SMART" id="SM00360">
    <property type="entry name" value="RRM"/>
    <property type="match status" value="1"/>
</dbReference>